<keyword evidence="3" id="KW-1185">Reference proteome</keyword>
<proteinExistence type="predicted"/>
<evidence type="ECO:0000313" key="3">
    <source>
        <dbReference type="Proteomes" id="UP000198211"/>
    </source>
</evidence>
<feature type="chain" id="PRO_5012759264" evidence="1">
    <location>
        <begin position="30"/>
        <end position="70"/>
    </location>
</feature>
<dbReference type="Proteomes" id="UP000198211">
    <property type="component" value="Unassembled WGS sequence"/>
</dbReference>
<dbReference type="EMBL" id="NBNE01006770">
    <property type="protein sequence ID" value="OWZ01546.1"/>
    <property type="molecule type" value="Genomic_DNA"/>
</dbReference>
<keyword evidence="1" id="KW-0732">Signal</keyword>
<protein>
    <submittedName>
        <fullName evidence="2">Uncharacterized protein</fullName>
    </submittedName>
</protein>
<accession>A0A225V6T0</accession>
<reference evidence="3" key="1">
    <citation type="submission" date="2017-03" db="EMBL/GenBank/DDBJ databases">
        <title>Phytopthora megakarya and P. palmivora, two closely related causual agents of cacao black pod achieved similar genome size and gene model numbers by different mechanisms.</title>
        <authorList>
            <person name="Ali S."/>
            <person name="Shao J."/>
            <person name="Larry D.J."/>
            <person name="Kronmiller B."/>
            <person name="Shen D."/>
            <person name="Strem M.D."/>
            <person name="Melnick R.L."/>
            <person name="Guiltinan M.J."/>
            <person name="Tyler B.M."/>
            <person name="Meinhardt L.W."/>
            <person name="Bailey B.A."/>
        </authorList>
    </citation>
    <scope>NUCLEOTIDE SEQUENCE [LARGE SCALE GENOMIC DNA]</scope>
    <source>
        <strain evidence="3">zdho120</strain>
    </source>
</reference>
<comment type="caution">
    <text evidence="2">The sequence shown here is derived from an EMBL/GenBank/DDBJ whole genome shotgun (WGS) entry which is preliminary data.</text>
</comment>
<feature type="signal peptide" evidence="1">
    <location>
        <begin position="1"/>
        <end position="29"/>
    </location>
</feature>
<name>A0A225V6T0_9STRA</name>
<evidence type="ECO:0000313" key="2">
    <source>
        <dbReference type="EMBL" id="OWZ01546.1"/>
    </source>
</evidence>
<sequence>MSRFTGCLSTPILRTELMALAATVVAAWARDGTTSDHIVGDILQHGEISGRVPKVYVSPMEFTLSQLRAT</sequence>
<gene>
    <name evidence="2" type="ORF">PHMEG_00027039</name>
</gene>
<organism evidence="2 3">
    <name type="scientific">Phytophthora megakarya</name>
    <dbReference type="NCBI Taxonomy" id="4795"/>
    <lineage>
        <taxon>Eukaryota</taxon>
        <taxon>Sar</taxon>
        <taxon>Stramenopiles</taxon>
        <taxon>Oomycota</taxon>
        <taxon>Peronosporomycetes</taxon>
        <taxon>Peronosporales</taxon>
        <taxon>Peronosporaceae</taxon>
        <taxon>Phytophthora</taxon>
    </lineage>
</organism>
<dbReference type="AlphaFoldDB" id="A0A225V6T0"/>
<evidence type="ECO:0000256" key="1">
    <source>
        <dbReference type="SAM" id="SignalP"/>
    </source>
</evidence>